<dbReference type="InterPro" id="IPR000086">
    <property type="entry name" value="NUDIX_hydrolase_dom"/>
</dbReference>
<dbReference type="Pfam" id="PF00293">
    <property type="entry name" value="NUDIX"/>
    <property type="match status" value="1"/>
</dbReference>
<evidence type="ECO:0000259" key="5">
    <source>
        <dbReference type="PROSITE" id="PS51462"/>
    </source>
</evidence>
<evidence type="ECO:0000313" key="6">
    <source>
        <dbReference type="EMBL" id="GAA4358614.1"/>
    </source>
</evidence>
<proteinExistence type="inferred from homology"/>
<dbReference type="CDD" id="cd03675">
    <property type="entry name" value="NUDIX_Hydrolase"/>
    <property type="match status" value="1"/>
</dbReference>
<evidence type="ECO:0000256" key="1">
    <source>
        <dbReference type="ARBA" id="ARBA00007608"/>
    </source>
</evidence>
<name>A0ABP8IGT7_9BURK</name>
<dbReference type="EC" id="3.6.1.-" evidence="4"/>
<reference evidence="7" key="1">
    <citation type="journal article" date="2019" name="Int. J. Syst. Evol. Microbiol.">
        <title>The Global Catalogue of Microorganisms (GCM) 10K type strain sequencing project: providing services to taxonomists for standard genome sequencing and annotation.</title>
        <authorList>
            <consortium name="The Broad Institute Genomics Platform"/>
            <consortium name="The Broad Institute Genome Sequencing Center for Infectious Disease"/>
            <person name="Wu L."/>
            <person name="Ma J."/>
        </authorList>
    </citation>
    <scope>NUCLEOTIDE SEQUENCE [LARGE SCALE GENOMIC DNA]</scope>
    <source>
        <strain evidence="7">JCM 17804</strain>
    </source>
</reference>
<organism evidence="6 7">
    <name type="scientific">Variovorax defluvii</name>
    <dbReference type="NCBI Taxonomy" id="913761"/>
    <lineage>
        <taxon>Bacteria</taxon>
        <taxon>Pseudomonadati</taxon>
        <taxon>Pseudomonadota</taxon>
        <taxon>Betaproteobacteria</taxon>
        <taxon>Burkholderiales</taxon>
        <taxon>Comamonadaceae</taxon>
        <taxon>Variovorax</taxon>
    </lineage>
</organism>
<gene>
    <name evidence="4" type="primary">nudJ</name>
    <name evidence="6" type="ORF">GCM10023165_53730</name>
</gene>
<keyword evidence="4 6" id="KW-0378">Hydrolase</keyword>
<protein>
    <recommendedName>
        <fullName evidence="3 4">Phosphatase NudJ</fullName>
        <ecNumber evidence="4">3.6.1.-</ecNumber>
    </recommendedName>
</protein>
<dbReference type="SUPFAM" id="SSF55811">
    <property type="entry name" value="Nudix"/>
    <property type="match status" value="1"/>
</dbReference>
<dbReference type="Gene3D" id="3.90.79.10">
    <property type="entry name" value="Nucleoside Triphosphate Pyrophosphohydrolase"/>
    <property type="match status" value="1"/>
</dbReference>
<accession>A0ABP8IGT7</accession>
<sequence>MDTPDAPHTFTASEAMVHRWKPNVTVAAVIEQDGRFLVVEEETRDGLRLNSPAGHLDPGESPIAGCARETLEETAHHFTPTALVGIYMARQRGTRGEDVTYMRFAFTGHLGAAEPGRALDHGIVRTLWMTADELRASRSRHRSPLLMQCVDDYLAGHRHPLDLIHVDASVTGENDGRDEPEDGDAAR</sequence>
<comment type="caution">
    <text evidence="6">The sequence shown here is derived from an EMBL/GenBank/DDBJ whole genome shotgun (WGS) entry which is preliminary data.</text>
</comment>
<comment type="similarity">
    <text evidence="1 4">Belongs to the Nudix hydrolase family. NudJ subfamily.</text>
</comment>
<dbReference type="EMBL" id="BAABGJ010000081">
    <property type="protein sequence ID" value="GAA4358614.1"/>
    <property type="molecule type" value="Genomic_DNA"/>
</dbReference>
<evidence type="ECO:0000256" key="4">
    <source>
        <dbReference type="RuleBase" id="RU364043"/>
    </source>
</evidence>
<dbReference type="PROSITE" id="PS51462">
    <property type="entry name" value="NUDIX"/>
    <property type="match status" value="1"/>
</dbReference>
<keyword evidence="7" id="KW-1185">Reference proteome</keyword>
<evidence type="ECO:0000256" key="3">
    <source>
        <dbReference type="ARBA" id="ARBA00015552"/>
    </source>
</evidence>
<keyword evidence="4" id="KW-0460">Magnesium</keyword>
<comment type="subunit">
    <text evidence="2 4">Monomer.</text>
</comment>
<dbReference type="GO" id="GO:0016787">
    <property type="term" value="F:hydrolase activity"/>
    <property type="evidence" value="ECO:0007669"/>
    <property type="project" value="UniProtKB-KW"/>
</dbReference>
<dbReference type="PANTHER" id="PTHR43222">
    <property type="entry name" value="NUDIX HYDROLASE 23"/>
    <property type="match status" value="1"/>
</dbReference>
<evidence type="ECO:0000313" key="7">
    <source>
        <dbReference type="Proteomes" id="UP001500975"/>
    </source>
</evidence>
<evidence type="ECO:0000256" key="2">
    <source>
        <dbReference type="ARBA" id="ARBA00011245"/>
    </source>
</evidence>
<dbReference type="PANTHER" id="PTHR43222:SF11">
    <property type="entry name" value="PHOSPHATASE NUDJ"/>
    <property type="match status" value="1"/>
</dbReference>
<dbReference type="InterPro" id="IPR015797">
    <property type="entry name" value="NUDIX_hydrolase-like_dom_sf"/>
</dbReference>
<feature type="domain" description="Nudix hydrolase" evidence="5">
    <location>
        <begin position="19"/>
        <end position="151"/>
    </location>
</feature>
<dbReference type="InterPro" id="IPR033713">
    <property type="entry name" value="NudJ"/>
</dbReference>
<dbReference type="Proteomes" id="UP001500975">
    <property type="component" value="Unassembled WGS sequence"/>
</dbReference>
<comment type="cofactor">
    <cofactor evidence="4">
        <name>Mg(2+)</name>
        <dbReference type="ChEBI" id="CHEBI:18420"/>
    </cofactor>
</comment>